<comment type="similarity">
    <text evidence="1">Belongs to the AIDA family.</text>
</comment>
<accession>A0ABQ5KWT8</accession>
<dbReference type="Proteomes" id="UP001057375">
    <property type="component" value="Unassembled WGS sequence"/>
</dbReference>
<keyword evidence="2" id="KW-0217">Developmental protein</keyword>
<dbReference type="Gene3D" id="1.20.120.360">
    <property type="entry name" value="Axin interactor, dorsalization-associated protein, N-terminal domain"/>
    <property type="match status" value="1"/>
</dbReference>
<dbReference type="PANTHER" id="PTHR28654">
    <property type="entry name" value="AXIN INTERACTOR, DORSALIZATION-ASSOCIATED PROTEIN"/>
    <property type="match status" value="1"/>
</dbReference>
<sequence>MQRLVEIGSVRRRWIQTLEAALDADKWGQILEAQEEYKLLERLISKRVKTWRLSLRLQSPLKKVCIVLMLRISVLEGESDVDISIRHIKMLLPVLKVAFEPEQPPFPINLKQYAKQIAALGTDFSSDAPGESSAPFDGKIMKSGTLLPPPPPRVDGGVHMTFRILKMVLPDAEKFHSPHITVTVVDPQGKEVETPQTTPPADRRERGIVHFDNVCHIQTPVNHLLDGTTVFFEFKHFKIDRGRESVKCYALYQLHEVREGELSLPVYKKPTDFTQKKLKPYTAATMTISVGLTME</sequence>
<protein>
    <submittedName>
        <fullName evidence="4">Axin interactor, dorsalization-associated protein-like</fullName>
    </submittedName>
</protein>
<dbReference type="PROSITE" id="PS51911">
    <property type="entry name" value="C2_AIDA"/>
    <property type="match status" value="1"/>
</dbReference>
<gene>
    <name evidence="4" type="ORF">ADUPG1_009799</name>
</gene>
<feature type="domain" description="C2 Aida-type" evidence="3">
    <location>
        <begin position="148"/>
        <end position="295"/>
    </location>
</feature>
<reference evidence="4" key="1">
    <citation type="submission" date="2022-03" db="EMBL/GenBank/DDBJ databases">
        <title>Draft genome sequence of Aduncisulcus paluster, a free-living microaerophilic Fornicata.</title>
        <authorList>
            <person name="Yuyama I."/>
            <person name="Kume K."/>
            <person name="Tamura T."/>
            <person name="Inagaki Y."/>
            <person name="Hashimoto T."/>
        </authorList>
    </citation>
    <scope>NUCLEOTIDE SEQUENCE</scope>
    <source>
        <strain evidence="4">NY0171</strain>
    </source>
</reference>
<dbReference type="EMBL" id="BQXS01011333">
    <property type="protein sequence ID" value="GKT36918.1"/>
    <property type="molecule type" value="Genomic_DNA"/>
</dbReference>
<dbReference type="Pfam" id="PF08910">
    <property type="entry name" value="Aida_N"/>
    <property type="match status" value="1"/>
</dbReference>
<dbReference type="InterPro" id="IPR025939">
    <property type="entry name" value="Aida_C"/>
</dbReference>
<evidence type="ECO:0000256" key="2">
    <source>
        <dbReference type="ARBA" id="ARBA00022473"/>
    </source>
</evidence>
<dbReference type="Gene3D" id="2.60.40.150">
    <property type="entry name" value="C2 domain"/>
    <property type="match status" value="1"/>
</dbReference>
<dbReference type="InterPro" id="IPR035892">
    <property type="entry name" value="C2_domain_sf"/>
</dbReference>
<dbReference type="InterPro" id="IPR036818">
    <property type="entry name" value="AIDA_N_sf"/>
</dbReference>
<evidence type="ECO:0000259" key="3">
    <source>
        <dbReference type="PROSITE" id="PS51911"/>
    </source>
</evidence>
<dbReference type="SUPFAM" id="SSF109779">
    <property type="entry name" value="Domain from hypothetical 2610208m17rik protein"/>
    <property type="match status" value="1"/>
</dbReference>
<name>A0ABQ5KWT8_9EUKA</name>
<dbReference type="PANTHER" id="PTHR28654:SF1">
    <property type="entry name" value="AXIN INTERACTOR, DORSALIZATION-ASSOCIATED PROTEIN"/>
    <property type="match status" value="1"/>
</dbReference>
<evidence type="ECO:0000256" key="1">
    <source>
        <dbReference type="ARBA" id="ARBA00007205"/>
    </source>
</evidence>
<comment type="caution">
    <text evidence="4">The sequence shown here is derived from an EMBL/GenBank/DDBJ whole genome shotgun (WGS) entry which is preliminary data.</text>
</comment>
<dbReference type="InterPro" id="IPR023421">
    <property type="entry name" value="AIDA_N"/>
</dbReference>
<evidence type="ECO:0000313" key="4">
    <source>
        <dbReference type="EMBL" id="GKT36918.1"/>
    </source>
</evidence>
<proteinExistence type="inferred from homology"/>
<organism evidence="4 5">
    <name type="scientific">Aduncisulcus paluster</name>
    <dbReference type="NCBI Taxonomy" id="2918883"/>
    <lineage>
        <taxon>Eukaryota</taxon>
        <taxon>Metamonada</taxon>
        <taxon>Carpediemonas-like organisms</taxon>
        <taxon>Aduncisulcus</taxon>
    </lineage>
</organism>
<keyword evidence="5" id="KW-1185">Reference proteome</keyword>
<evidence type="ECO:0000313" key="5">
    <source>
        <dbReference type="Proteomes" id="UP001057375"/>
    </source>
</evidence>
<dbReference type="Pfam" id="PF14186">
    <property type="entry name" value="Aida_C2"/>
    <property type="match status" value="1"/>
</dbReference>